<reference evidence="2 3" key="1">
    <citation type="submission" date="2021-07" db="EMBL/GenBank/DDBJ databases">
        <title>Paenibacillus radiodurans sp. nov., isolated from the southeastern edge of Tengger Desert.</title>
        <authorList>
            <person name="Zhang G."/>
        </authorList>
    </citation>
    <scope>NUCLEOTIDE SEQUENCE [LARGE SCALE GENOMIC DNA]</scope>
    <source>
        <strain evidence="2 3">CCM 7311</strain>
    </source>
</reference>
<proteinExistence type="predicted"/>
<comment type="caution">
    <text evidence="2">The sequence shown here is derived from an EMBL/GenBank/DDBJ whole genome shotgun (WGS) entry which is preliminary data.</text>
</comment>
<feature type="domain" description="Bacterial Ig-like" evidence="1">
    <location>
        <begin position="134"/>
        <end position="221"/>
    </location>
</feature>
<name>A0ABS7C5W9_9BACL</name>
<gene>
    <name evidence="2" type="ORF">K0U00_19875</name>
</gene>
<evidence type="ECO:0000259" key="1">
    <source>
        <dbReference type="Pfam" id="PF19078"/>
    </source>
</evidence>
<keyword evidence="3" id="KW-1185">Reference proteome</keyword>
<evidence type="ECO:0000313" key="2">
    <source>
        <dbReference type="EMBL" id="MBW7456296.1"/>
    </source>
</evidence>
<protein>
    <recommendedName>
        <fullName evidence="1">Bacterial Ig-like domain-containing protein</fullName>
    </recommendedName>
</protein>
<dbReference type="Pfam" id="PF19078">
    <property type="entry name" value="Big_12"/>
    <property type="match status" value="5"/>
</dbReference>
<dbReference type="PANTHER" id="PTHR34677:SF3">
    <property type="entry name" value="BACTERIAL IG-LIKE DOMAIN-CONTAINING PROTEIN"/>
    <property type="match status" value="1"/>
</dbReference>
<organism evidence="2 3">
    <name type="scientific">Paenibacillus sepulcri</name>
    <dbReference type="NCBI Taxonomy" id="359917"/>
    <lineage>
        <taxon>Bacteria</taxon>
        <taxon>Bacillati</taxon>
        <taxon>Bacillota</taxon>
        <taxon>Bacilli</taxon>
        <taxon>Bacillales</taxon>
        <taxon>Paenibacillaceae</taxon>
        <taxon>Paenibacillus</taxon>
    </lineage>
</organism>
<dbReference type="Proteomes" id="UP001519887">
    <property type="component" value="Unassembled WGS sequence"/>
</dbReference>
<feature type="domain" description="Bacterial Ig-like" evidence="1">
    <location>
        <begin position="329"/>
        <end position="417"/>
    </location>
</feature>
<feature type="non-terminal residue" evidence="2">
    <location>
        <position position="508"/>
    </location>
</feature>
<feature type="domain" description="Bacterial Ig-like" evidence="1">
    <location>
        <begin position="232"/>
        <end position="321"/>
    </location>
</feature>
<evidence type="ECO:0000313" key="3">
    <source>
        <dbReference type="Proteomes" id="UP001519887"/>
    </source>
</evidence>
<accession>A0ABS7C5W9</accession>
<feature type="domain" description="Bacterial Ig-like" evidence="1">
    <location>
        <begin position="426"/>
        <end position="508"/>
    </location>
</feature>
<sequence>MINAVFQKKVMPLLLIAFMILSLFPVSNRIQAAASGVGSAPTVTIASSESNPTNNGTIPITISFSEPVTGFSLLGVDVGNAAASNLQTVDNITYTVNITPASDGEVTVGVPDGAGVNIAGKGNTASALFYITYDTTAPTLTISSSESSPTNSSTIPVTIGFSEAVTNFAMEDVAVSNGTAGNFQTLDNKTYTVDIIPASVGQVTLEVAGGAAIDAAGNGSMAAAPFSIIYSDTTVPAVTIASNESNPTNNGRIPISIRFSEAVTGFTLLDIEAGNAAASNLQTFDNITYTVDITPASDGEVTVRVPDGAAVDAAGNGSTASALFHINYDTTAPVLTISSSEASTTNSGTIPVTIRSTEAVTNFVLEDVAVSNGTAGNLQALDSQTYTVDVTPASDGEVIINVPGEAAEDAAGNGSTASALFHIISDTTAPVLTISSSESSPTNSGTIPVTIRSSEAVTNFAMEDVAVSNGTAGNLQTLDSQAYTVDVTPASDGEVIINVPGGAAVDAA</sequence>
<dbReference type="PANTHER" id="PTHR34677">
    <property type="match status" value="1"/>
</dbReference>
<dbReference type="EMBL" id="JAHZIK010000542">
    <property type="protein sequence ID" value="MBW7456296.1"/>
    <property type="molecule type" value="Genomic_DNA"/>
</dbReference>
<dbReference type="InterPro" id="IPR044048">
    <property type="entry name" value="Big_12"/>
</dbReference>
<feature type="domain" description="Bacterial Ig-like" evidence="1">
    <location>
        <begin position="40"/>
        <end position="125"/>
    </location>
</feature>